<dbReference type="SMART" id="SM00233">
    <property type="entry name" value="PH"/>
    <property type="match status" value="1"/>
</dbReference>
<evidence type="ECO:0000256" key="2">
    <source>
        <dbReference type="ARBA" id="ARBA00006972"/>
    </source>
</evidence>
<evidence type="ECO:0000256" key="6">
    <source>
        <dbReference type="SAM" id="MobiDB-lite"/>
    </source>
</evidence>
<feature type="compositionally biased region" description="Low complexity" evidence="6">
    <location>
        <begin position="831"/>
        <end position="847"/>
    </location>
</feature>
<feature type="region of interest" description="Disordered" evidence="6">
    <location>
        <begin position="800"/>
        <end position="851"/>
    </location>
</feature>
<comment type="subcellular location">
    <subcellularLocation>
        <location evidence="1">Endomembrane system</location>
    </subcellularLocation>
</comment>
<comment type="caution">
    <text evidence="8">The sequence shown here is derived from an EMBL/GenBank/DDBJ whole genome shotgun (WGS) entry which is preliminary data.</text>
</comment>
<dbReference type="PANTHER" id="PTHR11753">
    <property type="entry name" value="ADAPTOR COMPLEXES SMALL SUBUNIT FAMILY"/>
    <property type="match status" value="1"/>
</dbReference>
<feature type="compositionally biased region" description="Low complexity" evidence="6">
    <location>
        <begin position="152"/>
        <end position="161"/>
    </location>
</feature>
<dbReference type="Pfam" id="PF01217">
    <property type="entry name" value="Clat_adaptor_s"/>
    <property type="match status" value="1"/>
</dbReference>
<dbReference type="SUPFAM" id="SSF50729">
    <property type="entry name" value="PH domain-like"/>
    <property type="match status" value="1"/>
</dbReference>
<feature type="compositionally biased region" description="Basic and acidic residues" evidence="6">
    <location>
        <begin position="813"/>
        <end position="823"/>
    </location>
</feature>
<dbReference type="SUPFAM" id="SSF64356">
    <property type="entry name" value="SNARE-like"/>
    <property type="match status" value="1"/>
</dbReference>
<evidence type="ECO:0000313" key="9">
    <source>
        <dbReference type="Proteomes" id="UP001146793"/>
    </source>
</evidence>
<dbReference type="InterPro" id="IPR016635">
    <property type="entry name" value="AP_complex_ssu"/>
</dbReference>
<evidence type="ECO:0000256" key="4">
    <source>
        <dbReference type="ARBA" id="ARBA00022927"/>
    </source>
</evidence>
<feature type="compositionally biased region" description="Polar residues" evidence="6">
    <location>
        <begin position="907"/>
        <end position="916"/>
    </location>
</feature>
<comment type="similarity">
    <text evidence="2">Belongs to the adaptor complexes small subunit family.</text>
</comment>
<feature type="region of interest" description="Disordered" evidence="6">
    <location>
        <begin position="152"/>
        <end position="243"/>
    </location>
</feature>
<dbReference type="EMBL" id="JANTQA010000029">
    <property type="protein sequence ID" value="KAJ3441184.1"/>
    <property type="molecule type" value="Genomic_DNA"/>
</dbReference>
<feature type="compositionally biased region" description="Polar residues" evidence="6">
    <location>
        <begin position="800"/>
        <end position="812"/>
    </location>
</feature>
<dbReference type="CDD" id="cd00821">
    <property type="entry name" value="PH"/>
    <property type="match status" value="1"/>
</dbReference>
<dbReference type="GO" id="GO:0015031">
    <property type="term" value="P:protein transport"/>
    <property type="evidence" value="ECO:0007669"/>
    <property type="project" value="UniProtKB-KW"/>
</dbReference>
<feature type="compositionally biased region" description="Low complexity" evidence="6">
    <location>
        <begin position="169"/>
        <end position="243"/>
    </location>
</feature>
<proteinExistence type="inferred from homology"/>
<evidence type="ECO:0000256" key="5">
    <source>
        <dbReference type="ARBA" id="ARBA00023136"/>
    </source>
</evidence>
<protein>
    <submittedName>
        <fullName evidence="8">Adaptor protein complex ap-3 small chain sigma3</fullName>
    </submittedName>
</protein>
<name>A0AAV7ZJ34_9EUKA</name>
<gene>
    <name evidence="8" type="ORF">M0812_13190</name>
</gene>
<dbReference type="GO" id="GO:0012505">
    <property type="term" value="C:endomembrane system"/>
    <property type="evidence" value="ECO:0007669"/>
    <property type="project" value="UniProtKB-SubCell"/>
</dbReference>
<reference evidence="8" key="1">
    <citation type="submission" date="2022-08" db="EMBL/GenBank/DDBJ databases">
        <title>Novel sulphate-reducing endosymbionts in the free-living metamonad Anaeramoeba.</title>
        <authorList>
            <person name="Jerlstrom-Hultqvist J."/>
            <person name="Cepicka I."/>
            <person name="Gallot-Lavallee L."/>
            <person name="Salas-Leiva D."/>
            <person name="Curtis B.A."/>
            <person name="Zahonova K."/>
            <person name="Pipaliya S."/>
            <person name="Dacks J."/>
            <person name="Roger A.J."/>
        </authorList>
    </citation>
    <scope>NUCLEOTIDE SEQUENCE</scope>
    <source>
        <strain evidence="8">Busselton2</strain>
    </source>
</reference>
<dbReference type="InterPro" id="IPR011993">
    <property type="entry name" value="PH-like_dom_sf"/>
</dbReference>
<evidence type="ECO:0000313" key="8">
    <source>
        <dbReference type="EMBL" id="KAJ3441184.1"/>
    </source>
</evidence>
<accession>A0AAV7ZJ34</accession>
<dbReference type="InterPro" id="IPR001849">
    <property type="entry name" value="PH_domain"/>
</dbReference>
<feature type="region of interest" description="Disordered" evidence="6">
    <location>
        <begin position="899"/>
        <end position="924"/>
    </location>
</feature>
<dbReference type="InterPro" id="IPR011012">
    <property type="entry name" value="Longin-like_dom_sf"/>
</dbReference>
<keyword evidence="5" id="KW-0472">Membrane</keyword>
<feature type="region of interest" description="Disordered" evidence="6">
    <location>
        <begin position="121"/>
        <end position="140"/>
    </location>
</feature>
<dbReference type="Proteomes" id="UP001146793">
    <property type="component" value="Unassembled WGS sequence"/>
</dbReference>
<keyword evidence="4" id="KW-0653">Protein transport</keyword>
<dbReference type="Gene3D" id="3.30.450.60">
    <property type="match status" value="1"/>
</dbReference>
<dbReference type="InterPro" id="IPR022775">
    <property type="entry name" value="AP_mu_sigma_su"/>
</dbReference>
<dbReference type="Gene3D" id="2.30.29.30">
    <property type="entry name" value="Pleckstrin-homology domain (PH domain)/Phosphotyrosine-binding domain (PTB)"/>
    <property type="match status" value="1"/>
</dbReference>
<evidence type="ECO:0000256" key="1">
    <source>
        <dbReference type="ARBA" id="ARBA00004308"/>
    </source>
</evidence>
<sequence>MYTDQSKIYKEGYLYTPFGNKWKKRYIVLHNQNVFVYKDEKSYKKVLAPMKELSLETCKCKLFNPINSMKDHSCFRIDHTEGHSVRLSHPSVGLVFDWIDIIKSAIPKDKVETDYENLDFANKEQQGNRQSHTKPKIQQVNSTYKYNQSKQYNQNSQNMKKTQSTPNTSYNNCSQSTQYNQNNQYTQTTQNSLYNNNPQYSQNSQYNQNNQYNQNSQNMKKTQSTPYTSYNNYSQSSQNNQNNQYTQTTQNSLYNNNSQYNQNILLKKTFSTFKEENSFLLPTQDVFLIPNSENKVLYIGLISILNSFTFQMDDYICLLSNTQAKFIELTESVQPTILKYSEITNLRIITGTQNQSKLMISRKMNTPINLISEDSSQVLFIFCTLQLLSNQTTFKTISNSLLENENDIAKLFFPLIKRLFQMILETQAPRQNIFNFKNFITMQSKCQELLSKYSKQSDPLWIIDKITNDCAGLQTIVSLLVLITWRLPDPLFNLTVKDTLKLYDQNRSEEENIKCFLEYYFLLPSYTRTIFGSIFLITHLILIELSNQNFIDVLNMFLFNTIHFMEIKPYFDGDQLFEIINSQTSYIELLILYTPVFFYDCWNLLKGHVFNSQIVIEEKYIYLHTELQKIFEKNPQDNKFDPNYQKKLQEKMKTNLTNNYSTYNTSNTLTNNKYSTISKIKSTNNYRSTISKIKTNHSYSASLPNININTSTTTNINITKNVNKHTSSSESIIPKIINEQNNEKTLNREYLESQNIFSSNTIEYSYKKNDLNLEPNKNIQFINKQEKTQYEPQMEQINAKTINTIPNKGNSGNKKETNTRTNEDLESVIQSSNNSESKDSSSPSITSEYTVDRNSIDSMDISINGSFRETWDSFSQGDRFFENDSMPYENSLSKEFLNERNYKDRGSLSQENTQVNSKRKNQSEDEITSILTSYHTFYELPKPLLPINISSLQLLFEENNSTKIKSGINEYVLTEEMETLNNLALDINIFHENQDFNTQRNLLETIIDTFYLEMDNIQSQIIEERIDFSNFSTYVQNSINTDKKISSLSGSQSFPLLKQLGIPFTKNQLKIITRKNGVTPVKPVFISEKAMMGKGSSKKSKKKKSSTTHRFIKLSSRLKLLRIMIFSVLIVNNRGKPRLVKFYVPIDEEKRLPLVGAIYDVVSQRSDKMCNFFDGNHLDNEELKKWGGDIKFIYRHFATLYFIFVVDGTESELGMIDLIQIFVESLDQYFENVCELDLIFHTDKVHQILDQVITGGLILETEPQMILNRIQEQDDFAKKTKKESKKKKKKGRK</sequence>
<dbReference type="Pfam" id="PF00169">
    <property type="entry name" value="PH"/>
    <property type="match status" value="1"/>
</dbReference>
<dbReference type="PROSITE" id="PS50003">
    <property type="entry name" value="PH_DOMAIN"/>
    <property type="match status" value="1"/>
</dbReference>
<organism evidence="8 9">
    <name type="scientific">Anaeramoeba flamelloides</name>
    <dbReference type="NCBI Taxonomy" id="1746091"/>
    <lineage>
        <taxon>Eukaryota</taxon>
        <taxon>Metamonada</taxon>
        <taxon>Anaeramoebidae</taxon>
        <taxon>Anaeramoeba</taxon>
    </lineage>
</organism>
<evidence type="ECO:0000256" key="3">
    <source>
        <dbReference type="ARBA" id="ARBA00022448"/>
    </source>
</evidence>
<keyword evidence="3" id="KW-0813">Transport</keyword>
<evidence type="ECO:0000259" key="7">
    <source>
        <dbReference type="PROSITE" id="PS50003"/>
    </source>
</evidence>
<feature type="compositionally biased region" description="Polar residues" evidence="6">
    <location>
        <begin position="123"/>
        <end position="140"/>
    </location>
</feature>
<feature type="domain" description="PH" evidence="7">
    <location>
        <begin position="7"/>
        <end position="107"/>
    </location>
</feature>